<dbReference type="GO" id="GO:0008270">
    <property type="term" value="F:zinc ion binding"/>
    <property type="evidence" value="ECO:0007669"/>
    <property type="project" value="UniProtKB-KW"/>
</dbReference>
<feature type="transmembrane region" description="Helical" evidence="11">
    <location>
        <begin position="256"/>
        <end position="277"/>
    </location>
</feature>
<evidence type="ECO:0000313" key="15">
    <source>
        <dbReference type="Proteomes" id="UP000886523"/>
    </source>
</evidence>
<feature type="domain" description="Rrn7/TAF1B C-terminal cyclin" evidence="13">
    <location>
        <begin position="306"/>
        <end position="482"/>
    </location>
</feature>
<comment type="caution">
    <text evidence="14">The sequence shown here is derived from an EMBL/GenBank/DDBJ whole genome shotgun (WGS) entry which is preliminary data.</text>
</comment>
<evidence type="ECO:0000256" key="6">
    <source>
        <dbReference type="ARBA" id="ARBA00023015"/>
    </source>
</evidence>
<evidence type="ECO:0000256" key="5">
    <source>
        <dbReference type="ARBA" id="ARBA00022833"/>
    </source>
</evidence>
<evidence type="ECO:0000256" key="7">
    <source>
        <dbReference type="ARBA" id="ARBA00023125"/>
    </source>
</evidence>
<evidence type="ECO:0008006" key="16">
    <source>
        <dbReference type="Google" id="ProtNLM"/>
    </source>
</evidence>
<keyword evidence="15" id="KW-1185">Reference proteome</keyword>
<keyword evidence="6" id="KW-0805">Transcription regulation</keyword>
<keyword evidence="5" id="KW-0862">Zinc</keyword>
<dbReference type="Proteomes" id="UP000886523">
    <property type="component" value="Unassembled WGS sequence"/>
</dbReference>
<keyword evidence="11" id="KW-1133">Transmembrane helix</keyword>
<dbReference type="OrthoDB" id="428577at2759"/>
<dbReference type="InterPro" id="IPR048538">
    <property type="entry name" value="Rrn7_cyclin_C"/>
</dbReference>
<dbReference type="GO" id="GO:0070860">
    <property type="term" value="C:RNA polymerase I core factor complex"/>
    <property type="evidence" value="ECO:0007669"/>
    <property type="project" value="InterPro"/>
</dbReference>
<name>A0A9P6B7L7_9AGAM</name>
<dbReference type="Pfam" id="PF20644">
    <property type="entry name" value="Rrn7_cyclin_N"/>
    <property type="match status" value="1"/>
</dbReference>
<evidence type="ECO:0000256" key="9">
    <source>
        <dbReference type="ARBA" id="ARBA00023242"/>
    </source>
</evidence>
<evidence type="ECO:0000313" key="14">
    <source>
        <dbReference type="EMBL" id="KAF9519116.1"/>
    </source>
</evidence>
<dbReference type="PANTHER" id="PTHR31576">
    <property type="entry name" value="TATA BOX-BINDING PROTEIN-ASSOCIATED FACTOR RNA POLYMERASE I SUBUNIT B"/>
    <property type="match status" value="1"/>
</dbReference>
<evidence type="ECO:0000256" key="4">
    <source>
        <dbReference type="ARBA" id="ARBA00022771"/>
    </source>
</evidence>
<evidence type="ECO:0000259" key="12">
    <source>
        <dbReference type="Pfam" id="PF20644"/>
    </source>
</evidence>
<sequence length="604" mass="68487">MTARRKRCPICQSREWHKEPASGLITCSEGHVLQNYINENHETTEIGPHAMRKRTIKSQRQRDDAEERSAADPKIYHGLKGRYLYFQCLQLILRKQIAVIMREWNLPRTSSLKVTVNQIICRDLWALHLLLLRNPPPPEPWVFLQEQEDKQKHDLTFDNPLPSASSQGTDCRVPKGVPVEYKGKDISGGGDSSDSDDNIAPAPTHRESADAELAALLREASESSSSSSEDEGASLPGNEGSSKPTTKRHQKNRYELPISTLAVIVLACWTMRLPIIYMDIIRLVEAYTLPYLEAIRFLPDNMRFAPSALALHRVTSRLAHLSHERYGAFFPELNAAPVLWRAVRSLLGTPTLYFLSKSLSTILSLPLTLHPSLSPQLKRRKKSDPKHRYGDNIPPELSLIATVIIVIKMVYGLDDKAPLVPVEPNDAAFTMPEASEYFQALRSHYEDRFRTSSELFSPRSSLTALDLDVRQIDAYLEFCEKALLLPVGAEGRDKRHTQQNSNPSTAERRTPASYHKIYTSHDVTGTFPADYALVLDIAARWVGAGREDVGTIVGKLEKRARLWWKAKKRQMRDMERGILVERIQLKRDTKKMNGPMAWTMLARM</sequence>
<evidence type="ECO:0000256" key="11">
    <source>
        <dbReference type="SAM" id="Phobius"/>
    </source>
</evidence>
<dbReference type="GO" id="GO:0001164">
    <property type="term" value="F:RNA polymerase I core promoter sequence-specific DNA binding"/>
    <property type="evidence" value="ECO:0007669"/>
    <property type="project" value="InterPro"/>
</dbReference>
<protein>
    <recommendedName>
        <fullName evidence="16">RRN7-type domain-containing protein</fullName>
    </recommendedName>
</protein>
<keyword evidence="11" id="KW-0812">Transmembrane</keyword>
<keyword evidence="4" id="KW-0863">Zinc-finger</keyword>
<comment type="subcellular location">
    <subcellularLocation>
        <location evidence="1">Nucleus</location>
        <location evidence="1">Nucleolus</location>
    </subcellularLocation>
</comment>
<keyword evidence="11" id="KW-0472">Membrane</keyword>
<keyword evidence="9" id="KW-0539">Nucleus</keyword>
<evidence type="ECO:0000256" key="10">
    <source>
        <dbReference type="SAM" id="MobiDB-lite"/>
    </source>
</evidence>
<feature type="region of interest" description="Disordered" evidence="10">
    <location>
        <begin position="154"/>
        <end position="250"/>
    </location>
</feature>
<feature type="compositionally biased region" description="Basic and acidic residues" evidence="10">
    <location>
        <begin position="60"/>
        <end position="70"/>
    </location>
</feature>
<evidence type="ECO:0000256" key="1">
    <source>
        <dbReference type="ARBA" id="ARBA00004604"/>
    </source>
</evidence>
<reference evidence="14" key="1">
    <citation type="journal article" date="2020" name="Nat. Commun.">
        <title>Large-scale genome sequencing of mycorrhizal fungi provides insights into the early evolution of symbiotic traits.</title>
        <authorList>
            <person name="Miyauchi S."/>
            <person name="Kiss E."/>
            <person name="Kuo A."/>
            <person name="Drula E."/>
            <person name="Kohler A."/>
            <person name="Sanchez-Garcia M."/>
            <person name="Morin E."/>
            <person name="Andreopoulos B."/>
            <person name="Barry K.W."/>
            <person name="Bonito G."/>
            <person name="Buee M."/>
            <person name="Carver A."/>
            <person name="Chen C."/>
            <person name="Cichocki N."/>
            <person name="Clum A."/>
            <person name="Culley D."/>
            <person name="Crous P.W."/>
            <person name="Fauchery L."/>
            <person name="Girlanda M."/>
            <person name="Hayes R.D."/>
            <person name="Keri Z."/>
            <person name="LaButti K."/>
            <person name="Lipzen A."/>
            <person name="Lombard V."/>
            <person name="Magnuson J."/>
            <person name="Maillard F."/>
            <person name="Murat C."/>
            <person name="Nolan M."/>
            <person name="Ohm R.A."/>
            <person name="Pangilinan J."/>
            <person name="Pereira M.F."/>
            <person name="Perotto S."/>
            <person name="Peter M."/>
            <person name="Pfister S."/>
            <person name="Riley R."/>
            <person name="Sitrit Y."/>
            <person name="Stielow J.B."/>
            <person name="Szollosi G."/>
            <person name="Zifcakova L."/>
            <person name="Stursova M."/>
            <person name="Spatafora J.W."/>
            <person name="Tedersoo L."/>
            <person name="Vaario L.M."/>
            <person name="Yamada A."/>
            <person name="Yan M."/>
            <person name="Wang P."/>
            <person name="Xu J."/>
            <person name="Bruns T."/>
            <person name="Baldrian P."/>
            <person name="Vilgalys R."/>
            <person name="Dunand C."/>
            <person name="Henrissat B."/>
            <person name="Grigoriev I.V."/>
            <person name="Hibbett D."/>
            <person name="Nagy L.G."/>
            <person name="Martin F.M."/>
        </authorList>
    </citation>
    <scope>NUCLEOTIDE SEQUENCE</scope>
    <source>
        <strain evidence="14">UP504</strain>
    </source>
</reference>
<comment type="similarity">
    <text evidence="2">Belongs to the RRN7/TAF1B family.</text>
</comment>
<accession>A0A9P6B7L7</accession>
<proteinExistence type="inferred from homology"/>
<feature type="compositionally biased region" description="Basic residues" evidence="10">
    <location>
        <begin position="50"/>
        <end position="59"/>
    </location>
</feature>
<keyword evidence="7" id="KW-0238">DNA-binding</keyword>
<feature type="region of interest" description="Disordered" evidence="10">
    <location>
        <begin position="490"/>
        <end position="511"/>
    </location>
</feature>
<feature type="domain" description="Rrn7/TAF1B N-terminal cyclin" evidence="12">
    <location>
        <begin position="221"/>
        <end position="299"/>
    </location>
</feature>
<dbReference type="InterPro" id="IPR048540">
    <property type="entry name" value="Rrn7_cyclin_N"/>
</dbReference>
<dbReference type="GO" id="GO:0042790">
    <property type="term" value="P:nucleolar large rRNA transcription by RNA polymerase I"/>
    <property type="evidence" value="ECO:0007669"/>
    <property type="project" value="TreeGrafter"/>
</dbReference>
<evidence type="ECO:0000256" key="3">
    <source>
        <dbReference type="ARBA" id="ARBA00022723"/>
    </source>
</evidence>
<evidence type="ECO:0000256" key="2">
    <source>
        <dbReference type="ARBA" id="ARBA00006899"/>
    </source>
</evidence>
<keyword evidence="3" id="KW-0479">Metal-binding</keyword>
<evidence type="ECO:0000259" key="13">
    <source>
        <dbReference type="Pfam" id="PF20645"/>
    </source>
</evidence>
<feature type="compositionally biased region" description="Low complexity" evidence="10">
    <location>
        <begin position="211"/>
        <end position="227"/>
    </location>
</feature>
<feature type="region of interest" description="Disordered" evidence="10">
    <location>
        <begin position="43"/>
        <end position="70"/>
    </location>
</feature>
<organism evidence="14 15">
    <name type="scientific">Hydnum rufescens UP504</name>
    <dbReference type="NCBI Taxonomy" id="1448309"/>
    <lineage>
        <taxon>Eukaryota</taxon>
        <taxon>Fungi</taxon>
        <taxon>Dikarya</taxon>
        <taxon>Basidiomycota</taxon>
        <taxon>Agaricomycotina</taxon>
        <taxon>Agaricomycetes</taxon>
        <taxon>Cantharellales</taxon>
        <taxon>Hydnaceae</taxon>
        <taxon>Hydnum</taxon>
    </lineage>
</organism>
<dbReference type="Pfam" id="PF20645">
    <property type="entry name" value="Rrn7_cyclin_C"/>
    <property type="match status" value="1"/>
</dbReference>
<dbReference type="AlphaFoldDB" id="A0A9P6B7L7"/>
<dbReference type="InterPro" id="IPR033599">
    <property type="entry name" value="TAF1B/Rrn7"/>
</dbReference>
<evidence type="ECO:0000256" key="8">
    <source>
        <dbReference type="ARBA" id="ARBA00023163"/>
    </source>
</evidence>
<keyword evidence="8" id="KW-0804">Transcription</keyword>
<dbReference type="EMBL" id="MU128920">
    <property type="protein sequence ID" value="KAF9519116.1"/>
    <property type="molecule type" value="Genomic_DNA"/>
</dbReference>
<gene>
    <name evidence="14" type="ORF">BS47DRAFT_1370896</name>
</gene>
<dbReference type="PANTHER" id="PTHR31576:SF2">
    <property type="entry name" value="TATA BOX-BINDING PROTEIN-ASSOCIATED FACTOR RNA POLYMERASE I SUBUNIT B"/>
    <property type="match status" value="1"/>
</dbReference>